<proteinExistence type="predicted"/>
<dbReference type="GO" id="GO:0000731">
    <property type="term" value="P:DNA synthesis involved in DNA repair"/>
    <property type="evidence" value="ECO:0007669"/>
    <property type="project" value="InterPro"/>
</dbReference>
<dbReference type="Proteomes" id="UP000228380">
    <property type="component" value="Unplaced"/>
</dbReference>
<dbReference type="PANTHER" id="PTHR14303">
    <property type="entry name" value="DNA POLYMERASE DELTA SUBUNIT 4"/>
    <property type="match status" value="1"/>
</dbReference>
<feature type="region of interest" description="Disordered" evidence="1">
    <location>
        <begin position="1"/>
        <end position="51"/>
    </location>
</feature>
<reference evidence="3" key="1">
    <citation type="submission" date="2025-08" db="UniProtKB">
        <authorList>
            <consortium name="RefSeq"/>
        </authorList>
    </citation>
    <scope>IDENTIFICATION</scope>
    <source>
        <tissue evidence="3">Young leaves</tissue>
    </source>
</reference>
<evidence type="ECO:0000313" key="2">
    <source>
        <dbReference type="Proteomes" id="UP000228380"/>
    </source>
</evidence>
<dbReference type="GO" id="GO:0003887">
    <property type="term" value="F:DNA-directed DNA polymerase activity"/>
    <property type="evidence" value="ECO:0007669"/>
    <property type="project" value="TreeGrafter"/>
</dbReference>
<dbReference type="GO" id="GO:0006261">
    <property type="term" value="P:DNA-templated DNA replication"/>
    <property type="evidence" value="ECO:0007669"/>
    <property type="project" value="TreeGrafter"/>
</dbReference>
<dbReference type="PANTHER" id="PTHR14303:SF0">
    <property type="entry name" value="DNA POLYMERASE DELTA SUBUNIT 4"/>
    <property type="match status" value="1"/>
</dbReference>
<organism evidence="2 3">
    <name type="scientific">Phoenix dactylifera</name>
    <name type="common">Date palm</name>
    <dbReference type="NCBI Taxonomy" id="42345"/>
    <lineage>
        <taxon>Eukaryota</taxon>
        <taxon>Viridiplantae</taxon>
        <taxon>Streptophyta</taxon>
        <taxon>Embryophyta</taxon>
        <taxon>Tracheophyta</taxon>
        <taxon>Spermatophyta</taxon>
        <taxon>Magnoliopsida</taxon>
        <taxon>Liliopsida</taxon>
        <taxon>Arecaceae</taxon>
        <taxon>Coryphoideae</taxon>
        <taxon>Phoeniceae</taxon>
        <taxon>Phoenix</taxon>
    </lineage>
</organism>
<evidence type="ECO:0000256" key="1">
    <source>
        <dbReference type="SAM" id="MobiDB-lite"/>
    </source>
</evidence>
<keyword evidence="2" id="KW-1185">Reference proteome</keyword>
<dbReference type="Pfam" id="PF04081">
    <property type="entry name" value="DNA_pol_delta_4"/>
    <property type="match status" value="1"/>
</dbReference>
<protein>
    <submittedName>
        <fullName evidence="3">DNA polymerase delta subunit 4-like</fullName>
    </submittedName>
</protein>
<evidence type="ECO:0000313" key="3">
    <source>
        <dbReference type="RefSeq" id="XP_038978296.1"/>
    </source>
</evidence>
<dbReference type="RefSeq" id="XP_038978296.1">
    <property type="nucleotide sequence ID" value="XM_039122368.1"/>
</dbReference>
<dbReference type="GO" id="GO:0043625">
    <property type="term" value="C:delta DNA polymerase complex"/>
    <property type="evidence" value="ECO:0007669"/>
    <property type="project" value="TreeGrafter"/>
</dbReference>
<dbReference type="AlphaFoldDB" id="A0A8B8ZVI6"/>
<dbReference type="KEGG" id="pda:120103652"/>
<dbReference type="GeneID" id="120103652"/>
<dbReference type="InterPro" id="IPR007218">
    <property type="entry name" value="DNA_pol_delta_4"/>
</dbReference>
<accession>A0A8B8ZVI6</accession>
<gene>
    <name evidence="3" type="primary">LOC120103652</name>
</gene>
<name>A0A8B8ZVI6_PHODC</name>
<sequence length="110" mass="12073">MASAGGIRGFYREKKKGGVTKPSPKPYSTADPACSPVLKSAHVQGQEKEAEERLREFDMDMRYGPCLGLTRTERWNRAAVMGLNPSPDVEAILLKCSSSAALECLWEGRV</sequence>
<dbReference type="OrthoDB" id="337486at2759"/>